<dbReference type="EMBL" id="AEAI01004449">
    <property type="protein sequence ID" value="EGH49581.1"/>
    <property type="molecule type" value="Genomic_DNA"/>
</dbReference>
<reference evidence="1 2" key="1">
    <citation type="journal article" date="2011" name="PLoS Pathog.">
        <title>Dynamic evolution of pathogenicity revealed by sequencing and comparative genomics of 19 Pseudomonas syringae isolates.</title>
        <authorList>
            <person name="Baltrus D.A."/>
            <person name="Nishimura M.T."/>
            <person name="Romanchuk A."/>
            <person name="Chang J.H."/>
            <person name="Mukhtar M.S."/>
            <person name="Cherkis K."/>
            <person name="Roach J."/>
            <person name="Grant S.R."/>
            <person name="Jones C.D."/>
            <person name="Dangl J.L."/>
        </authorList>
    </citation>
    <scope>NUCLEOTIDE SEQUENCE [LARGE SCALE GENOMIC DNA]</scope>
    <source>
        <strain evidence="1 2">1704B</strain>
    </source>
</reference>
<dbReference type="InterPro" id="IPR016039">
    <property type="entry name" value="Thiolase-like"/>
</dbReference>
<organism evidence="1 2">
    <name type="scientific">Pseudomonas syringae pv. pisi str. 1704B</name>
    <dbReference type="NCBI Taxonomy" id="629263"/>
    <lineage>
        <taxon>Bacteria</taxon>
        <taxon>Pseudomonadati</taxon>
        <taxon>Pseudomonadota</taxon>
        <taxon>Gammaproteobacteria</taxon>
        <taxon>Pseudomonadales</taxon>
        <taxon>Pseudomonadaceae</taxon>
        <taxon>Pseudomonas</taxon>
        <taxon>Pseudomonas syringae</taxon>
    </lineage>
</organism>
<dbReference type="Proteomes" id="UP000004986">
    <property type="component" value="Unassembled WGS sequence"/>
</dbReference>
<dbReference type="SUPFAM" id="SSF53901">
    <property type="entry name" value="Thiolase-like"/>
    <property type="match status" value="1"/>
</dbReference>
<dbReference type="HOGENOM" id="CLU_3262647_0_0_6"/>
<keyword evidence="2" id="KW-1185">Reference proteome</keyword>
<evidence type="ECO:0000313" key="2">
    <source>
        <dbReference type="Proteomes" id="UP000004986"/>
    </source>
</evidence>
<sequence length="41" mass="4272">TSSSRALLSARRALDMGLCDAVLCGGVDGLLLDHLYIKPAV</sequence>
<feature type="non-terminal residue" evidence="1">
    <location>
        <position position="41"/>
    </location>
</feature>
<dbReference type="GO" id="GO:0016746">
    <property type="term" value="F:acyltransferase activity"/>
    <property type="evidence" value="ECO:0007669"/>
    <property type="project" value="InterPro"/>
</dbReference>
<evidence type="ECO:0000313" key="1">
    <source>
        <dbReference type="EMBL" id="EGH49581.1"/>
    </source>
</evidence>
<gene>
    <name evidence="1" type="ORF">PSYPI_47241</name>
</gene>
<dbReference type="BioCyc" id="PSYR629263:G11X0-8735-MONOMER"/>
<proteinExistence type="predicted"/>
<feature type="non-terminal residue" evidence="1">
    <location>
        <position position="1"/>
    </location>
</feature>
<name>F3GR78_PSESJ</name>
<protein>
    <submittedName>
        <fullName evidence="1">Uncharacterized protein</fullName>
    </submittedName>
</protein>
<dbReference type="AlphaFoldDB" id="F3GR78"/>
<comment type="caution">
    <text evidence="1">The sequence shown here is derived from an EMBL/GenBank/DDBJ whole genome shotgun (WGS) entry which is preliminary data.</text>
</comment>
<accession>F3GR78</accession>